<dbReference type="EMBL" id="LC519601">
    <property type="protein sequence ID" value="BBU72769.1"/>
    <property type="molecule type" value="Genomic_DNA"/>
</dbReference>
<protein>
    <submittedName>
        <fullName evidence="1">Uncharacterized protein</fullName>
    </submittedName>
</protein>
<dbReference type="KEGG" id="vg:55603557"/>
<evidence type="ECO:0000313" key="1">
    <source>
        <dbReference type="EMBL" id="BBU72769.1"/>
    </source>
</evidence>
<dbReference type="RefSeq" id="YP_009833502.1">
    <property type="nucleotide sequence ID" value="NC_048664.1"/>
</dbReference>
<reference evidence="1 2" key="1">
    <citation type="submission" date="2020-01" db="EMBL/GenBank/DDBJ databases">
        <title>Isolation, characterization and genomic analysis of a lytic bacteriophage vB_CsaP_009 infecting Cronobacter.</title>
        <authorList>
            <person name="Soleimani-Delfan A."/>
            <person name="Shahin K."/>
            <person name="Barazandeh M."/>
            <person name="Komijani M."/>
        </authorList>
    </citation>
    <scope>NUCLEOTIDE SEQUENCE [LARGE SCALE GENOMIC DNA]</scope>
</reference>
<proteinExistence type="predicted"/>
<dbReference type="Proteomes" id="UP000479051">
    <property type="component" value="Segment"/>
</dbReference>
<organism evidence="1 2">
    <name type="scientific">Cronobacter phage vB_CsaP_009</name>
    <dbReference type="NCBI Taxonomy" id="2699738"/>
    <lineage>
        <taxon>Viruses</taxon>
        <taxon>Duplodnaviria</taxon>
        <taxon>Heunggongvirae</taxon>
        <taxon>Uroviricota</taxon>
        <taxon>Caudoviricetes</taxon>
        <taxon>Grimontviridae</taxon>
        <taxon>Privateervirus</taxon>
        <taxon>Privateervirus pv009</taxon>
    </lineage>
</organism>
<accession>A0A679FE26</accession>
<evidence type="ECO:0000313" key="2">
    <source>
        <dbReference type="Proteomes" id="UP000479051"/>
    </source>
</evidence>
<keyword evidence="2" id="KW-1185">Reference proteome</keyword>
<name>A0A679FE26_9CAUD</name>
<dbReference type="GeneID" id="55603557"/>
<sequence length="62" mass="7240">MDLVCGKYGSFYKCTFNHRHKTIQVKYSVSEKKVYIDGQTIMMKVVSNITDEISLNNRANYE</sequence>